<gene>
    <name evidence="2" type="ORF">FOZ60_003566</name>
</gene>
<evidence type="ECO:0000256" key="1">
    <source>
        <dbReference type="SAM" id="SignalP"/>
    </source>
</evidence>
<organism evidence="2 3">
    <name type="scientific">Perkinsus olseni</name>
    <name type="common">Perkinsus atlanticus</name>
    <dbReference type="NCBI Taxonomy" id="32597"/>
    <lineage>
        <taxon>Eukaryota</taxon>
        <taxon>Sar</taxon>
        <taxon>Alveolata</taxon>
        <taxon>Perkinsozoa</taxon>
        <taxon>Perkinsea</taxon>
        <taxon>Perkinsida</taxon>
        <taxon>Perkinsidae</taxon>
        <taxon>Perkinsus</taxon>
    </lineage>
</organism>
<name>A0A7J6NVZ5_PEROL</name>
<reference evidence="2 3" key="1">
    <citation type="submission" date="2020-04" db="EMBL/GenBank/DDBJ databases">
        <title>Perkinsus olseni comparative genomics.</title>
        <authorList>
            <person name="Bogema D.R."/>
        </authorList>
    </citation>
    <scope>NUCLEOTIDE SEQUENCE [LARGE SCALE GENOMIC DNA]</scope>
    <source>
        <strain evidence="2">00978-12</strain>
    </source>
</reference>
<evidence type="ECO:0000313" key="3">
    <source>
        <dbReference type="Proteomes" id="UP000541610"/>
    </source>
</evidence>
<keyword evidence="1" id="KW-0732">Signal</keyword>
<comment type="caution">
    <text evidence="2">The sequence shown here is derived from an EMBL/GenBank/DDBJ whole genome shotgun (WGS) entry which is preliminary data.</text>
</comment>
<sequence>MNTLLLFLFLVWIAQSAVPAGRYHIVGHYPDVPIRVLDFQGQNTMLLGFKDTTMKTTFTMPSTGCSIQPKLSKSQTAQLVKKYPQYIEATTLANFQCSTSGGFTIVIDYKGGLDMYYSSGG</sequence>
<dbReference type="AlphaFoldDB" id="A0A7J6NVZ5"/>
<feature type="chain" id="PRO_5029536765" evidence="1">
    <location>
        <begin position="17"/>
        <end position="121"/>
    </location>
</feature>
<feature type="signal peptide" evidence="1">
    <location>
        <begin position="1"/>
        <end position="16"/>
    </location>
</feature>
<protein>
    <submittedName>
        <fullName evidence="2">Uncharacterized protein</fullName>
    </submittedName>
</protein>
<dbReference type="EMBL" id="JABANP010000175">
    <property type="protein sequence ID" value="KAF4687737.1"/>
    <property type="molecule type" value="Genomic_DNA"/>
</dbReference>
<evidence type="ECO:0000313" key="2">
    <source>
        <dbReference type="EMBL" id="KAF4687737.1"/>
    </source>
</evidence>
<accession>A0A7J6NVZ5</accession>
<dbReference type="Proteomes" id="UP000541610">
    <property type="component" value="Unassembled WGS sequence"/>
</dbReference>
<proteinExistence type="predicted"/>